<dbReference type="Pfam" id="PF03872">
    <property type="entry name" value="RseA_N"/>
    <property type="match status" value="1"/>
</dbReference>
<dbReference type="GO" id="GO:0016989">
    <property type="term" value="F:sigma factor antagonist activity"/>
    <property type="evidence" value="ECO:0007669"/>
    <property type="project" value="InterPro"/>
</dbReference>
<feature type="region of interest" description="Disordered" evidence="1">
    <location>
        <begin position="237"/>
        <end position="292"/>
    </location>
</feature>
<dbReference type="CDD" id="cd16328">
    <property type="entry name" value="RseA_N"/>
    <property type="match status" value="1"/>
</dbReference>
<dbReference type="InterPro" id="IPR036147">
    <property type="entry name" value="Anti-sigma_E_RseA_N_sf"/>
</dbReference>
<evidence type="ECO:0000313" key="3">
    <source>
        <dbReference type="EMBL" id="RDZ27949.1"/>
    </source>
</evidence>
<proteinExistence type="predicted"/>
<sequence>MTSNQAPNNGSNVQPTDREALSALFDGELDGDAARFALKRLSHDAQWRQACESWQLCGDVLRGQAATLAAPGFAQRVAAAVAAESTVLQAAASEPAAPAPRRRWLGGAALAASVAVVALFVARPFSGNTPDAAAPQTQVASAETAAPAAAPAEPTAPAETAAVLGAAVAVADVPRRVAERRSTRSQNQRAALRRQTQTAAAAPPLEAVAAVNGAVAGSTANPFRPQHVEPAATRPWPRAVLPNYPATGGYTASYGSSTSSASSPSFYPFEPKAADANPSPPPADSEARMPQP</sequence>
<feature type="region of interest" description="Disordered" evidence="1">
    <location>
        <begin position="131"/>
        <end position="157"/>
    </location>
</feature>
<dbReference type="InterPro" id="IPR005572">
    <property type="entry name" value="Anti-sigma_E_RseA_N"/>
</dbReference>
<dbReference type="Gene3D" id="1.10.10.880">
    <property type="entry name" value="Anti sigma-E protein RseA, N-terminal domain"/>
    <property type="match status" value="1"/>
</dbReference>
<dbReference type="SUPFAM" id="SSF89069">
    <property type="entry name" value="N-terminal, cytoplasmic domain of anti-sigmaE factor RseA"/>
    <property type="match status" value="1"/>
</dbReference>
<dbReference type="RefSeq" id="WP_115857391.1">
    <property type="nucleotide sequence ID" value="NZ_QTSU01000001.1"/>
</dbReference>
<dbReference type="AlphaFoldDB" id="A0A371K1Z3"/>
<gene>
    <name evidence="3" type="ORF">DX914_01990</name>
</gene>
<feature type="compositionally biased region" description="Low complexity" evidence="1">
    <location>
        <begin position="142"/>
        <end position="157"/>
    </location>
</feature>
<name>A0A371K1Z3_9GAMM</name>
<reference evidence="3 4" key="1">
    <citation type="submission" date="2018-08" db="EMBL/GenBank/DDBJ databases">
        <title>Lysobacter sp. zong2l5, whole genome shotgun sequence.</title>
        <authorList>
            <person name="Zhang X."/>
            <person name="Feng G."/>
            <person name="Zhu H."/>
        </authorList>
    </citation>
    <scope>NUCLEOTIDE SEQUENCE [LARGE SCALE GENOMIC DNA]</scope>
    <source>
        <strain evidence="4">zong2l5</strain>
    </source>
</reference>
<accession>A0A371K1Z3</accession>
<keyword evidence="4" id="KW-1185">Reference proteome</keyword>
<evidence type="ECO:0000256" key="1">
    <source>
        <dbReference type="SAM" id="MobiDB-lite"/>
    </source>
</evidence>
<evidence type="ECO:0000313" key="4">
    <source>
        <dbReference type="Proteomes" id="UP000264492"/>
    </source>
</evidence>
<dbReference type="Proteomes" id="UP000264492">
    <property type="component" value="Unassembled WGS sequence"/>
</dbReference>
<comment type="caution">
    <text evidence="3">The sequence shown here is derived from an EMBL/GenBank/DDBJ whole genome shotgun (WGS) entry which is preliminary data.</text>
</comment>
<dbReference type="InterPro" id="IPR052383">
    <property type="entry name" value="Anti-sigma-E_RseA-like"/>
</dbReference>
<dbReference type="EMBL" id="QTSU01000001">
    <property type="protein sequence ID" value="RDZ27949.1"/>
    <property type="molecule type" value="Genomic_DNA"/>
</dbReference>
<feature type="compositionally biased region" description="Low complexity" evidence="1">
    <location>
        <begin position="246"/>
        <end position="277"/>
    </location>
</feature>
<evidence type="ECO:0000259" key="2">
    <source>
        <dbReference type="Pfam" id="PF03872"/>
    </source>
</evidence>
<feature type="domain" description="Anti sigma-E protein RseA N-terminal" evidence="2">
    <location>
        <begin position="18"/>
        <end position="102"/>
    </location>
</feature>
<dbReference type="OrthoDB" id="5298512at2"/>
<dbReference type="PANTHER" id="PTHR38104">
    <property type="match status" value="1"/>
</dbReference>
<feature type="region of interest" description="Disordered" evidence="1">
    <location>
        <begin position="177"/>
        <end position="200"/>
    </location>
</feature>
<dbReference type="PANTHER" id="PTHR38104:SF1">
    <property type="entry name" value="ANTI-SIGMA-E FACTOR RSEA"/>
    <property type="match status" value="1"/>
</dbReference>
<protein>
    <recommendedName>
        <fullName evidence="2">Anti sigma-E protein RseA N-terminal domain-containing protein</fullName>
    </recommendedName>
</protein>
<organism evidence="3 4">
    <name type="scientific">Lysobacter silvisoli</name>
    <dbReference type="NCBI Taxonomy" id="2293254"/>
    <lineage>
        <taxon>Bacteria</taxon>
        <taxon>Pseudomonadati</taxon>
        <taxon>Pseudomonadota</taxon>
        <taxon>Gammaproteobacteria</taxon>
        <taxon>Lysobacterales</taxon>
        <taxon>Lysobacteraceae</taxon>
        <taxon>Lysobacter</taxon>
    </lineage>
</organism>